<keyword evidence="4" id="KW-1185">Reference proteome</keyword>
<accession>A0ABP7WWK1</accession>
<organism evidence="3 4">
    <name type="scientific">Actinomadura miaoliensis</name>
    <dbReference type="NCBI Taxonomy" id="430685"/>
    <lineage>
        <taxon>Bacteria</taxon>
        <taxon>Bacillati</taxon>
        <taxon>Actinomycetota</taxon>
        <taxon>Actinomycetes</taxon>
        <taxon>Streptosporangiales</taxon>
        <taxon>Thermomonosporaceae</taxon>
        <taxon>Actinomadura</taxon>
    </lineage>
</organism>
<dbReference type="PRINTS" id="PR00081">
    <property type="entry name" value="GDHRDH"/>
</dbReference>
<dbReference type="SUPFAM" id="SSF51735">
    <property type="entry name" value="NAD(P)-binding Rossmann-fold domains"/>
    <property type="match status" value="1"/>
</dbReference>
<comment type="similarity">
    <text evidence="2">Belongs to the short-chain dehydrogenases/reductases (SDR) family.</text>
</comment>
<evidence type="ECO:0000313" key="3">
    <source>
        <dbReference type="EMBL" id="GAA4098504.1"/>
    </source>
</evidence>
<dbReference type="InterPro" id="IPR036291">
    <property type="entry name" value="NAD(P)-bd_dom_sf"/>
</dbReference>
<protein>
    <submittedName>
        <fullName evidence="3">SDR family oxidoreductase</fullName>
    </submittedName>
</protein>
<reference evidence="4" key="1">
    <citation type="journal article" date="2019" name="Int. J. Syst. Evol. Microbiol.">
        <title>The Global Catalogue of Microorganisms (GCM) 10K type strain sequencing project: providing services to taxonomists for standard genome sequencing and annotation.</title>
        <authorList>
            <consortium name="The Broad Institute Genomics Platform"/>
            <consortium name="The Broad Institute Genome Sequencing Center for Infectious Disease"/>
            <person name="Wu L."/>
            <person name="Ma J."/>
        </authorList>
    </citation>
    <scope>NUCLEOTIDE SEQUENCE [LARGE SCALE GENOMIC DNA]</scope>
    <source>
        <strain evidence="4">JCM 16702</strain>
    </source>
</reference>
<keyword evidence="1" id="KW-0560">Oxidoreductase</keyword>
<evidence type="ECO:0000256" key="1">
    <source>
        <dbReference type="ARBA" id="ARBA00023002"/>
    </source>
</evidence>
<evidence type="ECO:0000256" key="2">
    <source>
        <dbReference type="RuleBase" id="RU000363"/>
    </source>
</evidence>
<evidence type="ECO:0000313" key="4">
    <source>
        <dbReference type="Proteomes" id="UP001500683"/>
    </source>
</evidence>
<dbReference type="EMBL" id="BAAAZG010000058">
    <property type="protein sequence ID" value="GAA4098504.1"/>
    <property type="molecule type" value="Genomic_DNA"/>
</dbReference>
<proteinExistence type="inferred from homology"/>
<comment type="caution">
    <text evidence="3">The sequence shown here is derived from an EMBL/GenBank/DDBJ whole genome shotgun (WGS) entry which is preliminary data.</text>
</comment>
<dbReference type="Gene3D" id="3.40.50.720">
    <property type="entry name" value="NAD(P)-binding Rossmann-like Domain"/>
    <property type="match status" value="1"/>
</dbReference>
<dbReference type="InterPro" id="IPR002347">
    <property type="entry name" value="SDR_fam"/>
</dbReference>
<name>A0ABP7WWK1_9ACTN</name>
<dbReference type="Proteomes" id="UP001500683">
    <property type="component" value="Unassembled WGS sequence"/>
</dbReference>
<gene>
    <name evidence="3" type="ORF">GCM10022214_73770</name>
</gene>
<dbReference type="Pfam" id="PF00106">
    <property type="entry name" value="adh_short"/>
    <property type="match status" value="1"/>
</dbReference>
<dbReference type="RefSeq" id="WP_344956863.1">
    <property type="nucleotide sequence ID" value="NZ_BAAAZG010000058.1"/>
</dbReference>
<dbReference type="PRINTS" id="PR00080">
    <property type="entry name" value="SDRFAMILY"/>
</dbReference>
<sequence>MATILITGATAGVGRYLTRRLAGRGETVLAHGRDAAKLDALVKELDGAPGRVRPYVADLASLAEVRDLAGRVAADHDRLDVLVNNAGVGSGRPEGRTLTRDGHELRFAVNYLAPVLLTRLLLPRLRAAAPARVVNEGSLGQEEIDFADLTMARRYSGTMAYCRSKLALAAWSFDLADELRADRIAVNCIHPATYMDTDMVRDAGVAPWSTVEDGGEAVLQLIDAPPDVTGEFFDGARRSRAHDAAYDPGVRSRLRAATAAALE</sequence>
<dbReference type="PANTHER" id="PTHR43157">
    <property type="entry name" value="PHOSPHATIDYLINOSITOL-GLYCAN BIOSYNTHESIS CLASS F PROTEIN-RELATED"/>
    <property type="match status" value="1"/>
</dbReference>
<dbReference type="PANTHER" id="PTHR43157:SF31">
    <property type="entry name" value="PHOSPHATIDYLINOSITOL-GLYCAN BIOSYNTHESIS CLASS F PROTEIN"/>
    <property type="match status" value="1"/>
</dbReference>